<feature type="transmembrane region" description="Helical" evidence="1">
    <location>
        <begin position="100"/>
        <end position="125"/>
    </location>
</feature>
<protein>
    <submittedName>
        <fullName evidence="2">Uncharacterized protein</fullName>
    </submittedName>
</protein>
<comment type="caution">
    <text evidence="2">The sequence shown here is derived from an EMBL/GenBank/DDBJ whole genome shotgun (WGS) entry which is preliminary data.</text>
</comment>
<feature type="transmembrane region" description="Helical" evidence="1">
    <location>
        <begin position="137"/>
        <end position="157"/>
    </location>
</feature>
<keyword evidence="1" id="KW-0812">Transmembrane</keyword>
<dbReference type="AlphaFoldDB" id="A0A0P9D159"/>
<evidence type="ECO:0000313" key="2">
    <source>
        <dbReference type="EMBL" id="KPV45994.1"/>
    </source>
</evidence>
<dbReference type="PATRIC" id="fig|507754.4.peg.1388"/>
<keyword evidence="1" id="KW-1133">Transmembrane helix</keyword>
<feature type="transmembrane region" description="Helical" evidence="1">
    <location>
        <begin position="55"/>
        <end position="88"/>
    </location>
</feature>
<proteinExistence type="predicted"/>
<reference evidence="2 3" key="1">
    <citation type="submission" date="2015-09" db="EMBL/GenBank/DDBJ databases">
        <title>Draft genome sequence of Acidiplasma aeolicum DSM 18409.</title>
        <authorList>
            <person name="Hemp J."/>
        </authorList>
    </citation>
    <scope>NUCLEOTIDE SEQUENCE [LARGE SCALE GENOMIC DNA]</scope>
    <source>
        <strain evidence="2 3">V</strain>
    </source>
</reference>
<name>A0A0P9D159_9ARCH</name>
<accession>A0A0P9D159</accession>
<evidence type="ECO:0000313" key="3">
    <source>
        <dbReference type="Proteomes" id="UP000050515"/>
    </source>
</evidence>
<keyword evidence="1" id="KW-0472">Membrane</keyword>
<dbReference type="EMBL" id="LJCQ01000330">
    <property type="protein sequence ID" value="KPV45994.1"/>
    <property type="molecule type" value="Genomic_DNA"/>
</dbReference>
<gene>
    <name evidence="2" type="ORF">SE19_07505</name>
</gene>
<dbReference type="Proteomes" id="UP000050515">
    <property type="component" value="Unassembled WGS sequence"/>
</dbReference>
<evidence type="ECO:0000256" key="1">
    <source>
        <dbReference type="SAM" id="Phobius"/>
    </source>
</evidence>
<feature type="transmembrane region" description="Helical" evidence="1">
    <location>
        <begin position="12"/>
        <end position="35"/>
    </location>
</feature>
<sequence length="164" mass="18741">MMQLYLKMGVRNYLLFGLVSGFIAAIFEASAFYIFDALSGISIGIQFTDIGIKLFHFYGITAQVSGLLMHFLVGTVVGFFAALISFYIKPFNIFNSRKGFLIGLLAGFLILILFSLPVNIFLLHLYVYENYHKASTLFYYSMHIFFGMVWGIFLGLINKKYFHK</sequence>
<organism evidence="2 3">
    <name type="scientific">Acidiplasma aeolicum</name>
    <dbReference type="NCBI Taxonomy" id="507754"/>
    <lineage>
        <taxon>Archaea</taxon>
        <taxon>Methanobacteriati</taxon>
        <taxon>Thermoplasmatota</taxon>
        <taxon>Thermoplasmata</taxon>
        <taxon>Thermoplasmatales</taxon>
        <taxon>Ferroplasmaceae</taxon>
        <taxon>Acidiplasma</taxon>
    </lineage>
</organism>